<comment type="caution">
    <text evidence="2">The sequence shown here is derived from an EMBL/GenBank/DDBJ whole genome shotgun (WGS) entry which is preliminary data.</text>
</comment>
<feature type="compositionally biased region" description="Basic and acidic residues" evidence="1">
    <location>
        <begin position="44"/>
        <end position="56"/>
    </location>
</feature>
<dbReference type="Proteomes" id="UP001054945">
    <property type="component" value="Unassembled WGS sequence"/>
</dbReference>
<sequence length="107" mass="12442">MAPQHISGAASYGEKEAQTQNMSKYHPRTSREFRRRNRIRSFSRRREQNKKEKEGKECAIVGGIVEKRDWHSSIKIMMNGFGIHLSCSGAMRETAFICKQKRREIGK</sequence>
<gene>
    <name evidence="2" type="ORF">CEXT_350611</name>
</gene>
<name>A0AAV4X6S8_CAEEX</name>
<feature type="compositionally biased region" description="Basic residues" evidence="1">
    <location>
        <begin position="25"/>
        <end position="43"/>
    </location>
</feature>
<evidence type="ECO:0000256" key="1">
    <source>
        <dbReference type="SAM" id="MobiDB-lite"/>
    </source>
</evidence>
<proteinExistence type="predicted"/>
<organism evidence="2 3">
    <name type="scientific">Caerostris extrusa</name>
    <name type="common">Bark spider</name>
    <name type="synonym">Caerostris bankana</name>
    <dbReference type="NCBI Taxonomy" id="172846"/>
    <lineage>
        <taxon>Eukaryota</taxon>
        <taxon>Metazoa</taxon>
        <taxon>Ecdysozoa</taxon>
        <taxon>Arthropoda</taxon>
        <taxon>Chelicerata</taxon>
        <taxon>Arachnida</taxon>
        <taxon>Araneae</taxon>
        <taxon>Araneomorphae</taxon>
        <taxon>Entelegynae</taxon>
        <taxon>Araneoidea</taxon>
        <taxon>Araneidae</taxon>
        <taxon>Caerostris</taxon>
    </lineage>
</organism>
<feature type="region of interest" description="Disordered" evidence="1">
    <location>
        <begin position="1"/>
        <end position="56"/>
    </location>
</feature>
<dbReference type="EMBL" id="BPLR01017218">
    <property type="protein sequence ID" value="GIY89523.1"/>
    <property type="molecule type" value="Genomic_DNA"/>
</dbReference>
<protein>
    <submittedName>
        <fullName evidence="2">Uncharacterized protein</fullName>
    </submittedName>
</protein>
<accession>A0AAV4X6S8</accession>
<dbReference type="AlphaFoldDB" id="A0AAV4X6S8"/>
<evidence type="ECO:0000313" key="3">
    <source>
        <dbReference type="Proteomes" id="UP001054945"/>
    </source>
</evidence>
<reference evidence="2 3" key="1">
    <citation type="submission" date="2021-06" db="EMBL/GenBank/DDBJ databases">
        <title>Caerostris extrusa draft genome.</title>
        <authorList>
            <person name="Kono N."/>
            <person name="Arakawa K."/>
        </authorList>
    </citation>
    <scope>NUCLEOTIDE SEQUENCE [LARGE SCALE GENOMIC DNA]</scope>
</reference>
<keyword evidence="3" id="KW-1185">Reference proteome</keyword>
<evidence type="ECO:0000313" key="2">
    <source>
        <dbReference type="EMBL" id="GIY89523.1"/>
    </source>
</evidence>